<dbReference type="InterPro" id="IPR003812">
    <property type="entry name" value="Fido"/>
</dbReference>
<evidence type="ECO:0000313" key="2">
    <source>
        <dbReference type="EMBL" id="MBO1363353.1"/>
    </source>
</evidence>
<name>A0ABS3M5A2_9BACT</name>
<dbReference type="InterPro" id="IPR036597">
    <property type="entry name" value="Fido-like_dom_sf"/>
</dbReference>
<keyword evidence="3" id="KW-1185">Reference proteome</keyword>
<dbReference type="PANTHER" id="PTHR13504">
    <property type="entry name" value="FIDO DOMAIN-CONTAINING PROTEIN DDB_G0283145"/>
    <property type="match status" value="1"/>
</dbReference>
<dbReference type="PROSITE" id="PS51459">
    <property type="entry name" value="FIDO"/>
    <property type="match status" value="1"/>
</dbReference>
<protein>
    <submittedName>
        <fullName evidence="2">Fic family protein</fullName>
    </submittedName>
</protein>
<feature type="domain" description="Fido" evidence="1">
    <location>
        <begin position="196"/>
        <end position="350"/>
    </location>
</feature>
<dbReference type="EMBL" id="JAERMS010000014">
    <property type="protein sequence ID" value="MBO1363353.1"/>
    <property type="molecule type" value="Genomic_DNA"/>
</dbReference>
<dbReference type="SUPFAM" id="SSF140931">
    <property type="entry name" value="Fic-like"/>
    <property type="match status" value="1"/>
</dbReference>
<dbReference type="InterPro" id="IPR040198">
    <property type="entry name" value="Fido_containing"/>
</dbReference>
<sequence>MFEELERICIFAIRIQPLTYEHYRDSPKIKDEELIETLIVPPSENIAALVNKINEEYEYWDTVKYKKYPKGCTPLKLWTYVKASRLSNRMRVWDKYGIVLSVTNQMQRLCHEFDMNFGGSWGTGGLLPNENKERYLISSLMEEAIFSSQMEGAATTRQVAKEMLYKKAKPKDKSQQMIANNYQTIQFVVENQNTPLSAELLQHVHHLMTENTLDDPRDEGRFRTNDDIVVENGITHEVVHRPPSSSDIPTFVKDLCRFFNEDTPSEFIHPIIKGIIIHFMMAYMHPFTDGNGRTARALFYWYMLKQNYWLTEYLSISRVIAKSKNSYEKSFLYAEADGNDIGYFVAYNLRVLNLSFQQLQSYLKRKQEEKKIANTFLLLGAINERQAQIVKMFADNPREVLTVKDLQNKFFVSATTAKNDIMGLVQRGLVVEFAFNKVKKGYTRSERFEESVKSLLR</sequence>
<dbReference type="Pfam" id="PF02661">
    <property type="entry name" value="Fic"/>
    <property type="match status" value="1"/>
</dbReference>
<reference evidence="2 3" key="1">
    <citation type="submission" date="2021-01" db="EMBL/GenBank/DDBJ databases">
        <title>Prevotella A2931 sp. nov.</title>
        <authorList>
            <person name="Buhl M."/>
            <person name="Oberhettinger P."/>
        </authorList>
    </citation>
    <scope>NUCLEOTIDE SEQUENCE [LARGE SCALE GENOMIC DNA]</scope>
    <source>
        <strain evidence="2 3">A2931</strain>
    </source>
</reference>
<accession>A0ABS3M5A2</accession>
<comment type="caution">
    <text evidence="2">The sequence shown here is derived from an EMBL/GenBank/DDBJ whole genome shotgun (WGS) entry which is preliminary data.</text>
</comment>
<gene>
    <name evidence="2" type="ORF">JHU38_06125</name>
</gene>
<proteinExistence type="predicted"/>
<evidence type="ECO:0000313" key="3">
    <source>
        <dbReference type="Proteomes" id="UP000664265"/>
    </source>
</evidence>
<evidence type="ECO:0000259" key="1">
    <source>
        <dbReference type="PROSITE" id="PS51459"/>
    </source>
</evidence>
<dbReference type="PANTHER" id="PTHR13504:SF38">
    <property type="entry name" value="FIDO DOMAIN-CONTAINING PROTEIN"/>
    <property type="match status" value="1"/>
</dbReference>
<organism evidence="2 3">
    <name type="scientific">Prevotella illustrans</name>
    <dbReference type="NCBI Taxonomy" id="2800387"/>
    <lineage>
        <taxon>Bacteria</taxon>
        <taxon>Pseudomonadati</taxon>
        <taxon>Bacteroidota</taxon>
        <taxon>Bacteroidia</taxon>
        <taxon>Bacteroidales</taxon>
        <taxon>Prevotellaceae</taxon>
        <taxon>Prevotella</taxon>
    </lineage>
</organism>
<dbReference type="Gene3D" id="1.10.3290.10">
    <property type="entry name" value="Fido-like domain"/>
    <property type="match status" value="1"/>
</dbReference>
<dbReference type="Proteomes" id="UP000664265">
    <property type="component" value="Unassembled WGS sequence"/>
</dbReference>